<dbReference type="EMBL" id="CM026424">
    <property type="protein sequence ID" value="KAG0580970.1"/>
    <property type="molecule type" value="Genomic_DNA"/>
</dbReference>
<organism evidence="1 2">
    <name type="scientific">Ceratodon purpureus</name>
    <name type="common">Fire moss</name>
    <name type="synonym">Dicranum purpureum</name>
    <dbReference type="NCBI Taxonomy" id="3225"/>
    <lineage>
        <taxon>Eukaryota</taxon>
        <taxon>Viridiplantae</taxon>
        <taxon>Streptophyta</taxon>
        <taxon>Embryophyta</taxon>
        <taxon>Bryophyta</taxon>
        <taxon>Bryophytina</taxon>
        <taxon>Bryopsida</taxon>
        <taxon>Dicranidae</taxon>
        <taxon>Pseudoditrichales</taxon>
        <taxon>Ditrichaceae</taxon>
        <taxon>Ceratodon</taxon>
    </lineage>
</organism>
<proteinExistence type="predicted"/>
<keyword evidence="2" id="KW-1185">Reference proteome</keyword>
<reference evidence="1" key="1">
    <citation type="submission" date="2020-06" db="EMBL/GenBank/DDBJ databases">
        <title>WGS assembly of Ceratodon purpureus strain R40.</title>
        <authorList>
            <person name="Carey S.B."/>
            <person name="Jenkins J."/>
            <person name="Shu S."/>
            <person name="Lovell J.T."/>
            <person name="Sreedasyam A."/>
            <person name="Maumus F."/>
            <person name="Tiley G.P."/>
            <person name="Fernandez-Pozo N."/>
            <person name="Barry K."/>
            <person name="Chen C."/>
            <person name="Wang M."/>
            <person name="Lipzen A."/>
            <person name="Daum C."/>
            <person name="Saski C.A."/>
            <person name="Payton A.C."/>
            <person name="Mcbreen J.C."/>
            <person name="Conrad R.E."/>
            <person name="Kollar L.M."/>
            <person name="Olsson S."/>
            <person name="Huttunen S."/>
            <person name="Landis J.B."/>
            <person name="Wickett N.J."/>
            <person name="Johnson M.G."/>
            <person name="Rensing S.A."/>
            <person name="Grimwood J."/>
            <person name="Schmutz J."/>
            <person name="Mcdaniel S.F."/>
        </authorList>
    </citation>
    <scope>NUCLEOTIDE SEQUENCE</scope>
    <source>
        <strain evidence="1">R40</strain>
    </source>
</reference>
<name>A0A8T0IB67_CERPU</name>
<sequence length="330" mass="37927">MDIIDDVLSNIDHQPKRSNREDIFLLPQVQFLAHEDNGNHLHVVGAEYPEYVQPSEEQFRFKTQSSRGNPLLQDKDFEVPATICSSDYVEWLEEKAASFMTTKNKNLTCKLLVKLAGDLKSLPPGIDLSSCDLHRLVMKRSWWMDFLILEMRTVEENVCSEVRDSGIFVLTSHPYSTLLRELAEAVMKNGPQLNLLFQDGQKELPINLSSNEYVEWLEINSSFIGKIITLSQPALPDHTARNKIQSAFRILMKLAEDLKYLQPGDASHLGYDIKMASWRVYWNELIAEMKTVEASCSLEIRYSGIYVLTTWPYREFLLMLAGKLAECLTW</sequence>
<gene>
    <name evidence="1" type="ORF">KC19_4G214300</name>
</gene>
<dbReference type="AlphaFoldDB" id="A0A8T0IB67"/>
<evidence type="ECO:0000313" key="1">
    <source>
        <dbReference type="EMBL" id="KAG0580970.1"/>
    </source>
</evidence>
<comment type="caution">
    <text evidence="1">The sequence shown here is derived from an EMBL/GenBank/DDBJ whole genome shotgun (WGS) entry which is preliminary data.</text>
</comment>
<protein>
    <submittedName>
        <fullName evidence="1">Uncharacterized protein</fullName>
    </submittedName>
</protein>
<evidence type="ECO:0000313" key="2">
    <source>
        <dbReference type="Proteomes" id="UP000822688"/>
    </source>
</evidence>
<dbReference type="Proteomes" id="UP000822688">
    <property type="component" value="Chromosome 4"/>
</dbReference>
<accession>A0A8T0IB67</accession>